<gene>
    <name evidence="1" type="ORF">FPOA_00095</name>
</gene>
<dbReference type="Proteomes" id="UP000091967">
    <property type="component" value="Unassembled WGS sequence"/>
</dbReference>
<evidence type="ECO:0000313" key="1">
    <source>
        <dbReference type="EMBL" id="OBS26152.1"/>
    </source>
</evidence>
<protein>
    <submittedName>
        <fullName evidence="1">Uncharacterized protein</fullName>
    </submittedName>
</protein>
<name>A0A1B8B0C3_FUSPO</name>
<keyword evidence="2" id="KW-1185">Reference proteome</keyword>
<accession>A0A1B8B0C3</accession>
<reference evidence="1 2" key="1">
    <citation type="submission" date="2016-06" db="EMBL/GenBank/DDBJ databases">
        <title>Living apart together: crosstalk between the core and supernumerary genomes in a fungal plant pathogen.</title>
        <authorList>
            <person name="Vanheule A."/>
            <person name="Audenaert K."/>
            <person name="Warris S."/>
            <person name="Van De Geest H."/>
            <person name="Schijlen E."/>
            <person name="Hofte M."/>
            <person name="De Saeger S."/>
            <person name="Haesaert G."/>
            <person name="Waalwijk C."/>
            <person name="Van Der Lee T."/>
        </authorList>
    </citation>
    <scope>NUCLEOTIDE SEQUENCE [LARGE SCALE GENOMIC DNA]</scope>
    <source>
        <strain evidence="1 2">2516</strain>
    </source>
</reference>
<evidence type="ECO:0000313" key="2">
    <source>
        <dbReference type="Proteomes" id="UP000091967"/>
    </source>
</evidence>
<dbReference type="EMBL" id="LYXU01000001">
    <property type="protein sequence ID" value="OBS26152.1"/>
    <property type="molecule type" value="Genomic_DNA"/>
</dbReference>
<dbReference type="OMA" id="MAQQPTY"/>
<organism evidence="1 2">
    <name type="scientific">Fusarium poae</name>
    <dbReference type="NCBI Taxonomy" id="36050"/>
    <lineage>
        <taxon>Eukaryota</taxon>
        <taxon>Fungi</taxon>
        <taxon>Dikarya</taxon>
        <taxon>Ascomycota</taxon>
        <taxon>Pezizomycotina</taxon>
        <taxon>Sordariomycetes</taxon>
        <taxon>Hypocreomycetidae</taxon>
        <taxon>Hypocreales</taxon>
        <taxon>Nectriaceae</taxon>
        <taxon>Fusarium</taxon>
    </lineage>
</organism>
<proteinExistence type="predicted"/>
<comment type="caution">
    <text evidence="1">The sequence shown here is derived from an EMBL/GenBank/DDBJ whole genome shotgun (WGS) entry which is preliminary data.</text>
</comment>
<sequence>MIPTYILAPSFNYHPDTSICIGDIVQYPEDPTKPLSSIAKADVNKLVTSHFDYENELSHQNIQSLRGSVWANFLEYASARTGSGAADELLDKYTIRRLETIYFIKQPTDKEAAERVKEDLVQAAVNSGILGKKPVFMITGLKVARGFQWTSKANSTKNVDGEVAAKFTPDVGAGTEYDYSRGNTVEKSSRTGQDIIFAYQLHIITHKGWWLGAKKHVDITLYKAPAAFLSDDKEREEEDSVGMVEASESLIRTFDEELEVKTVSARNGDEECVCLVLRDG</sequence>
<dbReference type="AlphaFoldDB" id="A0A1B8B0C3"/>